<keyword evidence="5" id="KW-0964">Secreted</keyword>
<evidence type="ECO:0000259" key="6">
    <source>
        <dbReference type="SMART" id="SM00078"/>
    </source>
</evidence>
<evidence type="ECO:0000256" key="4">
    <source>
        <dbReference type="ARBA" id="ARBA00023157"/>
    </source>
</evidence>
<dbReference type="CDD" id="cd04366">
    <property type="entry name" value="IlGF_insulin_bombyxin_like"/>
    <property type="match status" value="1"/>
</dbReference>
<evidence type="ECO:0000256" key="5">
    <source>
        <dbReference type="RuleBase" id="RU000406"/>
    </source>
</evidence>
<dbReference type="AlphaFoldDB" id="A0AAU9XZZ9"/>
<evidence type="ECO:0000313" key="8">
    <source>
        <dbReference type="Proteomes" id="UP001159428"/>
    </source>
</evidence>
<evidence type="ECO:0000313" key="7">
    <source>
        <dbReference type="EMBL" id="CAH3162491.1"/>
    </source>
</evidence>
<keyword evidence="3" id="KW-0732">Signal</keyword>
<keyword evidence="4" id="KW-1015">Disulfide bond</keyword>
<gene>
    <name evidence="7" type="ORF">PMEA_00034263</name>
</gene>
<dbReference type="Proteomes" id="UP001159428">
    <property type="component" value="Unassembled WGS sequence"/>
</dbReference>
<dbReference type="InterPro" id="IPR036438">
    <property type="entry name" value="Insulin-like_sf"/>
</dbReference>
<organism evidence="7 8">
    <name type="scientific">Pocillopora meandrina</name>
    <dbReference type="NCBI Taxonomy" id="46732"/>
    <lineage>
        <taxon>Eukaryota</taxon>
        <taxon>Metazoa</taxon>
        <taxon>Cnidaria</taxon>
        <taxon>Anthozoa</taxon>
        <taxon>Hexacorallia</taxon>
        <taxon>Scleractinia</taxon>
        <taxon>Astrocoeniina</taxon>
        <taxon>Pocilloporidae</taxon>
        <taxon>Pocillopora</taxon>
    </lineage>
</organism>
<dbReference type="PRINTS" id="PR00276">
    <property type="entry name" value="INSULINFAMLY"/>
</dbReference>
<dbReference type="SMART" id="SM00078">
    <property type="entry name" value="IlGF"/>
    <property type="match status" value="1"/>
</dbReference>
<comment type="similarity">
    <text evidence="1 5">Belongs to the insulin family.</text>
</comment>
<evidence type="ECO:0000256" key="2">
    <source>
        <dbReference type="ARBA" id="ARBA00022685"/>
    </source>
</evidence>
<dbReference type="GO" id="GO:0005179">
    <property type="term" value="F:hormone activity"/>
    <property type="evidence" value="ECO:0007669"/>
    <property type="project" value="InterPro"/>
</dbReference>
<protein>
    <recommendedName>
        <fullName evidence="6">Insulin-like domain-containing protein</fullName>
    </recommendedName>
</protein>
<dbReference type="SUPFAM" id="SSF56994">
    <property type="entry name" value="Insulin-like"/>
    <property type="match status" value="1"/>
</dbReference>
<dbReference type="PANTHER" id="PTHR13647:SF4">
    <property type="entry name" value="INSULIN-LIKE PEPTIDE 1-RELATED"/>
    <property type="match status" value="1"/>
</dbReference>
<reference evidence="7 8" key="1">
    <citation type="submission" date="2022-05" db="EMBL/GenBank/DDBJ databases">
        <authorList>
            <consortium name="Genoscope - CEA"/>
            <person name="William W."/>
        </authorList>
    </citation>
    <scope>NUCLEOTIDE SEQUENCE [LARGE SCALE GENOMIC DNA]</scope>
</reference>
<dbReference type="PROSITE" id="PS00262">
    <property type="entry name" value="INSULIN"/>
    <property type="match status" value="1"/>
</dbReference>
<dbReference type="InterPro" id="IPR022352">
    <property type="entry name" value="Ins/IGF/rlx"/>
</dbReference>
<comment type="caution">
    <text evidence="7">The sequence shown here is derived from an EMBL/GenBank/DDBJ whole genome shotgun (WGS) entry which is preliminary data.</text>
</comment>
<keyword evidence="8" id="KW-1185">Reference proteome</keyword>
<dbReference type="GO" id="GO:0005576">
    <property type="term" value="C:extracellular region"/>
    <property type="evidence" value="ECO:0007669"/>
    <property type="project" value="UniProtKB-SubCell"/>
</dbReference>
<evidence type="ECO:0000256" key="1">
    <source>
        <dbReference type="ARBA" id="ARBA00009034"/>
    </source>
</evidence>
<dbReference type="PANTHER" id="PTHR13647">
    <property type="entry name" value="INSULIN-LIKE PEPTIDE 2-RELATED"/>
    <property type="match status" value="1"/>
</dbReference>
<dbReference type="InterPro" id="IPR022353">
    <property type="entry name" value="Insulin_CS"/>
</dbReference>
<name>A0AAU9XZZ9_9CNID</name>
<dbReference type="Pfam" id="PF00049">
    <property type="entry name" value="Insulin"/>
    <property type="match status" value="1"/>
</dbReference>
<keyword evidence="2" id="KW-0165">Cleavage on pair of basic residues</keyword>
<dbReference type="Gene3D" id="1.10.100.10">
    <property type="entry name" value="Insulin-like"/>
    <property type="match status" value="1"/>
</dbReference>
<evidence type="ECO:0000256" key="3">
    <source>
        <dbReference type="ARBA" id="ARBA00022729"/>
    </source>
</evidence>
<feature type="domain" description="Insulin-like" evidence="6">
    <location>
        <begin position="49"/>
        <end position="125"/>
    </location>
</feature>
<proteinExistence type="inferred from homology"/>
<sequence>MLCFRFFFQMKESLLWIIVPFLAIVLSLEAVTGSRLVKAYEVGSRRIDAHICGDHIKEVYTKLCIDESVGKRKRRSPLMEEKEALSFIHSESNGSLRKARSVRTVDIVEECCREGCTIGELKEYC</sequence>
<dbReference type="InterPro" id="IPR016179">
    <property type="entry name" value="Insulin-like"/>
</dbReference>
<accession>A0AAU9XZZ9</accession>
<dbReference type="EMBL" id="CALNXJ010000085">
    <property type="protein sequence ID" value="CAH3162491.1"/>
    <property type="molecule type" value="Genomic_DNA"/>
</dbReference>
<comment type="subcellular location">
    <subcellularLocation>
        <location evidence="5">Secreted</location>
    </subcellularLocation>
</comment>